<name>A0A1M5SKA9_9ALTE</name>
<dbReference type="InterPro" id="IPR027417">
    <property type="entry name" value="P-loop_NTPase"/>
</dbReference>
<reference evidence="2" key="1">
    <citation type="submission" date="2016-11" db="EMBL/GenBank/DDBJ databases">
        <authorList>
            <person name="Varghese N."/>
            <person name="Submissions S."/>
        </authorList>
    </citation>
    <scope>NUCLEOTIDE SEQUENCE [LARGE SCALE GENOMIC DNA]</scope>
    <source>
        <strain evidence="2">CGMCC 1.8995</strain>
    </source>
</reference>
<dbReference type="NCBIfam" id="TIGR01630">
    <property type="entry name" value="psiM2_ORF9"/>
    <property type="match status" value="1"/>
</dbReference>
<dbReference type="InterPro" id="IPR006517">
    <property type="entry name" value="Phage_terminase_lsu-like_C"/>
</dbReference>
<gene>
    <name evidence="1" type="ORF">SAMN05216361_0004</name>
</gene>
<evidence type="ECO:0000313" key="1">
    <source>
        <dbReference type="EMBL" id="SHH38830.1"/>
    </source>
</evidence>
<dbReference type="Gene3D" id="3.40.50.300">
    <property type="entry name" value="P-loop containing nucleotide triphosphate hydrolases"/>
    <property type="match status" value="1"/>
</dbReference>
<organism evidence="1 2">
    <name type="scientific">Marisediminitalea aggregata</name>
    <dbReference type="NCBI Taxonomy" id="634436"/>
    <lineage>
        <taxon>Bacteria</taxon>
        <taxon>Pseudomonadati</taxon>
        <taxon>Pseudomonadota</taxon>
        <taxon>Gammaproteobacteria</taxon>
        <taxon>Alteromonadales</taxon>
        <taxon>Alteromonadaceae</taxon>
        <taxon>Marisediminitalea</taxon>
    </lineage>
</organism>
<dbReference type="EMBL" id="FQWD01000010">
    <property type="protein sequence ID" value="SHH38830.1"/>
    <property type="molecule type" value="Genomic_DNA"/>
</dbReference>
<proteinExistence type="predicted"/>
<dbReference type="STRING" id="634436.SAMN05216361_0004"/>
<sequence>MAKTSVNEFLKSLTQLGDELRLQIENEVEGFAADEDARAERNRKTHDPVTGFKFFCKTYFPHYIDDTESVLHKHLFKRLPEISATAKGVREAIIAPRGEAKSTIATQLHTLWEIITEQTHNTVIIMDAFESQAAPMLEAIKAELDTNPRLAQDYPKIAGQGPTWKIGEMVTRNNIKVTAFGAGQKIRGIRHGAYRPDRIKLDDIENDENVRSPEQREKLFKWLKKAVLKLGPPDGSLKIFYIGTLLHYDSVLAKTIKLPSFKHSKFQSIIRWPINMDLWEEWEEILRNDGEEKAEQFYMQRKKAMDEGAIVSWPEKRPLLFLMMERADDKHAFDCEFQNDPTNEEEATFTGIKFWVHMADRWVYYGACDPSLGKKNKKRDPSAILVGGYDRQKGNLHVVEASIKRRIPNLIIEDIITFQREYNCMVWGIEAVQFQEFMRTRLMERGKEKGIAVPTRGIVPNTDKDLRIESLEPYISNGEILLHSSQTVLYDQLRHWPEADHDDGPDCLQMLWMLAVSGAGGLPKVGTAKRRGTTDMRGYGHGG</sequence>
<protein>
    <submittedName>
        <fullName evidence="1">Phage uncharacterized protein (Putative large terminase), C-terminal domain-containing protein</fullName>
    </submittedName>
</protein>
<keyword evidence="2" id="KW-1185">Reference proteome</keyword>
<dbReference type="Proteomes" id="UP000184520">
    <property type="component" value="Unassembled WGS sequence"/>
</dbReference>
<dbReference type="OrthoDB" id="378710at2"/>
<evidence type="ECO:0000313" key="2">
    <source>
        <dbReference type="Proteomes" id="UP000184520"/>
    </source>
</evidence>
<dbReference type="RefSeq" id="WP_073325354.1">
    <property type="nucleotide sequence ID" value="NZ_FQWD01000010.1"/>
</dbReference>
<dbReference type="AlphaFoldDB" id="A0A1M5SKA9"/>
<dbReference type="Gene3D" id="3.30.420.240">
    <property type="match status" value="1"/>
</dbReference>
<accession>A0A1M5SKA9</accession>